<dbReference type="EMBL" id="CP042437">
    <property type="protein sequence ID" value="QEC79611.1"/>
    <property type="molecule type" value="Genomic_DNA"/>
</dbReference>
<dbReference type="Proteomes" id="UP000321362">
    <property type="component" value="Chromosome"/>
</dbReference>
<keyword evidence="1" id="KW-0808">Transferase</keyword>
<accession>A0A5B8W7C9</accession>
<gene>
    <name evidence="1" type="ORF">FSB76_28010</name>
</gene>
<dbReference type="GO" id="GO:0016740">
    <property type="term" value="F:transferase activity"/>
    <property type="evidence" value="ECO:0007669"/>
    <property type="project" value="UniProtKB-KW"/>
</dbReference>
<name>A0A5B8W7C9_9SPHI</name>
<keyword evidence="2" id="KW-1185">Reference proteome</keyword>
<dbReference type="OrthoDB" id="8418771at2"/>
<reference evidence="1 2" key="1">
    <citation type="journal article" date="2013" name="J. Microbiol.">
        <title>Mucilaginibacter ginsenosidivorax sp. nov., with ginsenoside converting activity isolated from sediment.</title>
        <authorList>
            <person name="Kim J.K."/>
            <person name="Choi T.E."/>
            <person name="Liu Q.M."/>
            <person name="Park H.Y."/>
            <person name="Yi T.H."/>
            <person name="Yoon M.H."/>
            <person name="Kim S.C."/>
            <person name="Im W.T."/>
        </authorList>
    </citation>
    <scope>NUCLEOTIDE SEQUENCE [LARGE SCALE GENOMIC DNA]</scope>
    <source>
        <strain evidence="1 2">KHI28</strain>
    </source>
</reference>
<protein>
    <submittedName>
        <fullName evidence="1">Glycosyltransferase family 1 protein</fullName>
    </submittedName>
</protein>
<evidence type="ECO:0000313" key="2">
    <source>
        <dbReference type="Proteomes" id="UP000321362"/>
    </source>
</evidence>
<sequence>MKNYESLLDATNDLFKRGYTANLSLEGDTIDDKAQAIHMGADDFIIDEFYRFEGASNPDDMSIVYAVSSPKYNLKGVLVNAYGTYADDSSSAIHAKLRHGQVSHNLHGEDRPQA</sequence>
<dbReference type="RefSeq" id="WP_147059371.1">
    <property type="nucleotide sequence ID" value="NZ_CP042437.1"/>
</dbReference>
<dbReference type="KEGG" id="mgk:FSB76_28010"/>
<proteinExistence type="predicted"/>
<dbReference type="AlphaFoldDB" id="A0A5B8W7C9"/>
<organism evidence="1 2">
    <name type="scientific">Mucilaginibacter ginsenosidivorax</name>
    <dbReference type="NCBI Taxonomy" id="862126"/>
    <lineage>
        <taxon>Bacteria</taxon>
        <taxon>Pseudomonadati</taxon>
        <taxon>Bacteroidota</taxon>
        <taxon>Sphingobacteriia</taxon>
        <taxon>Sphingobacteriales</taxon>
        <taxon>Sphingobacteriaceae</taxon>
        <taxon>Mucilaginibacter</taxon>
    </lineage>
</organism>
<evidence type="ECO:0000313" key="1">
    <source>
        <dbReference type="EMBL" id="QEC79611.1"/>
    </source>
</evidence>